<keyword evidence="3" id="KW-1185">Reference proteome</keyword>
<name>A0AA86RIT5_9EUKA</name>
<dbReference type="EMBL" id="CATOUU010001177">
    <property type="protein sequence ID" value="CAI9977362.1"/>
    <property type="molecule type" value="Genomic_DNA"/>
</dbReference>
<evidence type="ECO:0000313" key="3">
    <source>
        <dbReference type="Proteomes" id="UP001642409"/>
    </source>
</evidence>
<accession>A0AA86RIT5</accession>
<reference evidence="2 3" key="2">
    <citation type="submission" date="2024-07" db="EMBL/GenBank/DDBJ databases">
        <authorList>
            <person name="Akdeniz Z."/>
        </authorList>
    </citation>
    <scope>NUCLEOTIDE SEQUENCE [LARGE SCALE GENOMIC DNA]</scope>
</reference>
<dbReference type="Proteomes" id="UP001642409">
    <property type="component" value="Unassembled WGS sequence"/>
</dbReference>
<comment type="caution">
    <text evidence="1">The sequence shown here is derived from an EMBL/GenBank/DDBJ whole genome shotgun (WGS) entry which is preliminary data.</text>
</comment>
<proteinExistence type="predicted"/>
<reference evidence="1" key="1">
    <citation type="submission" date="2023-06" db="EMBL/GenBank/DDBJ databases">
        <authorList>
            <person name="Kurt Z."/>
        </authorList>
    </citation>
    <scope>NUCLEOTIDE SEQUENCE</scope>
</reference>
<organism evidence="1">
    <name type="scientific">Hexamita inflata</name>
    <dbReference type="NCBI Taxonomy" id="28002"/>
    <lineage>
        <taxon>Eukaryota</taxon>
        <taxon>Metamonada</taxon>
        <taxon>Diplomonadida</taxon>
        <taxon>Hexamitidae</taxon>
        <taxon>Hexamitinae</taxon>
        <taxon>Hexamita</taxon>
    </lineage>
</organism>
<gene>
    <name evidence="2" type="ORF">HINF_LOCUS10446</name>
    <name evidence="1" type="ORF">HINF_LOCUS65007</name>
</gene>
<protein>
    <submittedName>
        <fullName evidence="2">Hypothetical_protein</fullName>
    </submittedName>
</protein>
<dbReference type="EMBL" id="CAXDID020000022">
    <property type="protein sequence ID" value="CAL5988580.1"/>
    <property type="molecule type" value="Genomic_DNA"/>
</dbReference>
<evidence type="ECO:0000313" key="1">
    <source>
        <dbReference type="EMBL" id="CAI9977362.1"/>
    </source>
</evidence>
<evidence type="ECO:0000313" key="2">
    <source>
        <dbReference type="EMBL" id="CAL5988580.1"/>
    </source>
</evidence>
<sequence>MIKNTKQCKLQYVMNYQYLTQRQVFFNPKCKIQNFITLLIYYTKKRRHLFLLNCYFSIRLVRFNSPQNQYKLIISLIHEQLSMLQKQTPICRITQGRTLTNQYTQPQQWQRCSFEIGGNILKISFGVVQYLAVPEVVFSYGEFLKQRDTIKEVVNMQNKTKQFSRCDPLLKASPIHYTYLHILLQQLDSFILT</sequence>
<dbReference type="AlphaFoldDB" id="A0AA86RIT5"/>